<feature type="compositionally biased region" description="Low complexity" evidence="5">
    <location>
        <begin position="59"/>
        <end position="68"/>
    </location>
</feature>
<dbReference type="EMBL" id="FNPC01000002">
    <property type="protein sequence ID" value="SDX93335.1"/>
    <property type="molecule type" value="Genomic_DNA"/>
</dbReference>
<dbReference type="InterPro" id="IPR003593">
    <property type="entry name" value="AAA+_ATPase"/>
</dbReference>
<dbReference type="OrthoDB" id="107033at2157"/>
<evidence type="ECO:0000259" key="6">
    <source>
        <dbReference type="SMART" id="SM00382"/>
    </source>
</evidence>
<dbReference type="Gene3D" id="3.40.50.300">
    <property type="entry name" value="P-loop containing nucleotide triphosphate hydrolases"/>
    <property type="match status" value="2"/>
</dbReference>
<organism evidence="7 8">
    <name type="scientific">Halopenitus persicus</name>
    <dbReference type="NCBI Taxonomy" id="1048396"/>
    <lineage>
        <taxon>Archaea</taxon>
        <taxon>Methanobacteriati</taxon>
        <taxon>Methanobacteriota</taxon>
        <taxon>Stenosarchaea group</taxon>
        <taxon>Halobacteria</taxon>
        <taxon>Halobacteriales</taxon>
        <taxon>Haloferacaceae</taxon>
        <taxon>Halopenitus</taxon>
    </lineage>
</organism>
<dbReference type="RefSeq" id="WP_021075097.1">
    <property type="nucleotide sequence ID" value="NZ_FNPC01000002.1"/>
</dbReference>
<evidence type="ECO:0000313" key="7">
    <source>
        <dbReference type="EMBL" id="SDX93335.1"/>
    </source>
</evidence>
<feature type="domain" description="AAA+ ATPase" evidence="6">
    <location>
        <begin position="108"/>
        <end position="362"/>
    </location>
</feature>
<comment type="catalytic activity">
    <reaction evidence="4">
        <text>ATP + H2O = ADP + phosphate + H(+)</text>
        <dbReference type="Rhea" id="RHEA:13065"/>
        <dbReference type="ChEBI" id="CHEBI:15377"/>
        <dbReference type="ChEBI" id="CHEBI:15378"/>
        <dbReference type="ChEBI" id="CHEBI:30616"/>
        <dbReference type="ChEBI" id="CHEBI:43474"/>
        <dbReference type="ChEBI" id="CHEBI:456216"/>
        <dbReference type="EC" id="5.6.2.4"/>
    </reaction>
</comment>
<reference evidence="8" key="1">
    <citation type="submission" date="2016-10" db="EMBL/GenBank/DDBJ databases">
        <authorList>
            <person name="Varghese N."/>
            <person name="Submissions S."/>
        </authorList>
    </citation>
    <scope>NUCLEOTIDE SEQUENCE [LARGE SCALE GENOMIC DNA]</scope>
    <source>
        <strain evidence="8">DC30,IBRC 10041,KCTC 4046</strain>
    </source>
</reference>
<protein>
    <recommendedName>
        <fullName evidence="6">AAA+ ATPase domain-containing protein</fullName>
    </recommendedName>
</protein>
<accession>A0A1H3FR46</accession>
<dbReference type="PANTHER" id="PTHR42957">
    <property type="entry name" value="HELICASE MJ1565-RELATED"/>
    <property type="match status" value="1"/>
</dbReference>
<gene>
    <name evidence="7" type="ORF">SAMN05216564_102172</name>
</gene>
<dbReference type="SMART" id="SM00382">
    <property type="entry name" value="AAA"/>
    <property type="match status" value="1"/>
</dbReference>
<dbReference type="Pfam" id="PF01935">
    <property type="entry name" value="DUF87"/>
    <property type="match status" value="1"/>
</dbReference>
<dbReference type="InterPro" id="IPR027417">
    <property type="entry name" value="P-loop_NTPase"/>
</dbReference>
<sequence length="416" mass="42738">MTERDLPSSPHVRSGTNSRSAGPLGKRNGSGPFGEAEGVSCGVSGTHQYDSGSAATNGPSDVPSDVSSEPTPHVLGREPGSGGPIARLGAFLARDGSTGAPVGIDLDGPHAGVLVGKRGTGKSYTLGVLAEEIAATVGVSPIVLDPMGVFEGIAALPDGRVLEATIHPESLPPDRWPEIARLDPDRPPGSLLWRVVEAVADGSSRTSLSAIREAIADADAPAATKRTVENHLDLLAAWDVFDADAPSVGSLIGGGPTVVDCRSLPPAATKAIGYALARGIYDHCVGGTSDVQPWLLVDEAHAFLEGLAADAFRTLFTRGRAPGVSVVCATQRPSALPPVAVSQSDLVIAHRLTDERDVDALRVAQPTYLADDLGDTLPAGVGRALVVDDATEGAHTVRVRERHTVHGGASPSVSDR</sequence>
<name>A0A1H3FR46_9EURY</name>
<feature type="compositionally biased region" description="Polar residues" evidence="5">
    <location>
        <begin position="43"/>
        <end position="58"/>
    </location>
</feature>
<evidence type="ECO:0000256" key="5">
    <source>
        <dbReference type="SAM" id="MobiDB-lite"/>
    </source>
</evidence>
<comment type="catalytic activity">
    <reaction evidence="3">
        <text>ATP + H2O = ADP + phosphate + H(+)</text>
        <dbReference type="Rhea" id="RHEA:13065"/>
        <dbReference type="ChEBI" id="CHEBI:15377"/>
        <dbReference type="ChEBI" id="CHEBI:15378"/>
        <dbReference type="ChEBI" id="CHEBI:30616"/>
        <dbReference type="ChEBI" id="CHEBI:43474"/>
        <dbReference type="ChEBI" id="CHEBI:456216"/>
        <dbReference type="EC" id="5.6.2.3"/>
    </reaction>
</comment>
<evidence type="ECO:0000256" key="3">
    <source>
        <dbReference type="ARBA" id="ARBA00048954"/>
    </source>
</evidence>
<dbReference type="SUPFAM" id="SSF52540">
    <property type="entry name" value="P-loop containing nucleoside triphosphate hydrolases"/>
    <property type="match status" value="1"/>
</dbReference>
<dbReference type="GO" id="GO:0043138">
    <property type="term" value="F:3'-5' DNA helicase activity"/>
    <property type="evidence" value="ECO:0007669"/>
    <property type="project" value="UniProtKB-EC"/>
</dbReference>
<evidence type="ECO:0000313" key="8">
    <source>
        <dbReference type="Proteomes" id="UP000199079"/>
    </source>
</evidence>
<feature type="region of interest" description="Disordered" evidence="5">
    <location>
        <begin position="1"/>
        <end position="82"/>
    </location>
</feature>
<evidence type="ECO:0000256" key="1">
    <source>
        <dbReference type="ARBA" id="ARBA00007816"/>
    </source>
</evidence>
<evidence type="ECO:0000256" key="2">
    <source>
        <dbReference type="ARBA" id="ARBA00034617"/>
    </source>
</evidence>
<dbReference type="AlphaFoldDB" id="A0A1H3FR46"/>
<dbReference type="PANTHER" id="PTHR42957:SF1">
    <property type="entry name" value="HELICASE MJ1565-RELATED"/>
    <property type="match status" value="1"/>
</dbReference>
<dbReference type="InterPro" id="IPR008571">
    <property type="entry name" value="HerA-like"/>
</dbReference>
<proteinExistence type="inferred from homology"/>
<dbReference type="Proteomes" id="UP000199079">
    <property type="component" value="Unassembled WGS sequence"/>
</dbReference>
<evidence type="ECO:0000256" key="4">
    <source>
        <dbReference type="ARBA" id="ARBA00048988"/>
    </source>
</evidence>
<dbReference type="InterPro" id="IPR002789">
    <property type="entry name" value="HerA_central"/>
</dbReference>
<dbReference type="GeneID" id="43838726"/>
<keyword evidence="8" id="KW-1185">Reference proteome</keyword>
<dbReference type="GO" id="GO:0043139">
    <property type="term" value="F:5'-3' DNA helicase activity"/>
    <property type="evidence" value="ECO:0007669"/>
    <property type="project" value="UniProtKB-EC"/>
</dbReference>
<comment type="similarity">
    <text evidence="1">Belongs to the HerA family.</text>
</comment>
<comment type="catalytic activity">
    <reaction evidence="2">
        <text>Couples ATP hydrolysis with the unwinding of duplex DNA by translocating in the 3'-5' direction.</text>
        <dbReference type="EC" id="5.6.2.4"/>
    </reaction>
</comment>